<dbReference type="InterPro" id="IPR013785">
    <property type="entry name" value="Aldolase_TIM"/>
</dbReference>
<dbReference type="AlphaFoldDB" id="A0A7W6RVW2"/>
<evidence type="ECO:0000256" key="1">
    <source>
        <dbReference type="ARBA" id="ARBA00001917"/>
    </source>
</evidence>
<evidence type="ECO:0000256" key="6">
    <source>
        <dbReference type="PIRSR" id="PIRSR000138-1"/>
    </source>
</evidence>
<dbReference type="InterPro" id="IPR037396">
    <property type="entry name" value="FMN_HAD"/>
</dbReference>
<feature type="binding site" evidence="7">
    <location>
        <position position="284"/>
    </location>
    <ligand>
        <name>glyoxylate</name>
        <dbReference type="ChEBI" id="CHEBI:36655"/>
    </ligand>
</feature>
<dbReference type="GO" id="GO:0004460">
    <property type="term" value="F:L-lactate dehydrogenase (cytochrome) activity"/>
    <property type="evidence" value="ECO:0007669"/>
    <property type="project" value="UniProtKB-EC"/>
</dbReference>
<dbReference type="GO" id="GO:0005886">
    <property type="term" value="C:plasma membrane"/>
    <property type="evidence" value="ECO:0007669"/>
    <property type="project" value="TreeGrafter"/>
</dbReference>
<dbReference type="Proteomes" id="UP000533641">
    <property type="component" value="Unassembled WGS sequence"/>
</dbReference>
<protein>
    <submittedName>
        <fullName evidence="9">L-lactate dehydrogenase (Cytochrome)</fullName>
        <ecNumber evidence="9">1.1.2.3</ecNumber>
    </submittedName>
</protein>
<feature type="binding site" evidence="7">
    <location>
        <position position="181"/>
    </location>
    <ligand>
        <name>glyoxylate</name>
        <dbReference type="ChEBI" id="CHEBI:36655"/>
    </ligand>
</feature>
<feature type="binding site" evidence="7">
    <location>
        <position position="207"/>
    </location>
    <ligand>
        <name>FMN</name>
        <dbReference type="ChEBI" id="CHEBI:58210"/>
    </ligand>
</feature>
<comment type="similarity">
    <text evidence="5">Belongs to the FMN-dependent alpha-hydroxy acid dehydrogenase family.</text>
</comment>
<evidence type="ECO:0000313" key="10">
    <source>
        <dbReference type="Proteomes" id="UP000533641"/>
    </source>
</evidence>
<feature type="binding site" evidence="7">
    <location>
        <begin position="338"/>
        <end position="339"/>
    </location>
    <ligand>
        <name>FMN</name>
        <dbReference type="ChEBI" id="CHEBI:58210"/>
    </ligand>
</feature>
<dbReference type="InterPro" id="IPR000262">
    <property type="entry name" value="FMN-dep_DH"/>
</dbReference>
<evidence type="ECO:0000259" key="8">
    <source>
        <dbReference type="PROSITE" id="PS51349"/>
    </source>
</evidence>
<dbReference type="PROSITE" id="PS51349">
    <property type="entry name" value="FMN_HYDROXY_ACID_DH_2"/>
    <property type="match status" value="1"/>
</dbReference>
<feature type="binding site" evidence="7">
    <location>
        <position position="282"/>
    </location>
    <ligand>
        <name>FMN</name>
        <dbReference type="ChEBI" id="CHEBI:58210"/>
    </ligand>
</feature>
<dbReference type="GO" id="GO:0009060">
    <property type="term" value="P:aerobic respiration"/>
    <property type="evidence" value="ECO:0007669"/>
    <property type="project" value="TreeGrafter"/>
</dbReference>
<dbReference type="EC" id="1.1.2.3" evidence="9"/>
<evidence type="ECO:0000256" key="4">
    <source>
        <dbReference type="ARBA" id="ARBA00023002"/>
    </source>
</evidence>
<feature type="binding site" evidence="7">
    <location>
        <position position="158"/>
    </location>
    <ligand>
        <name>FMN</name>
        <dbReference type="ChEBI" id="CHEBI:58210"/>
    </ligand>
</feature>
<keyword evidence="3 7" id="KW-0288">FMN</keyword>
<dbReference type="InterPro" id="IPR008259">
    <property type="entry name" value="FMN_hydac_DH_AS"/>
</dbReference>
<dbReference type="EMBL" id="JACIGM010000032">
    <property type="protein sequence ID" value="MBB4279581.1"/>
    <property type="molecule type" value="Genomic_DNA"/>
</dbReference>
<evidence type="ECO:0000256" key="3">
    <source>
        <dbReference type="ARBA" id="ARBA00022643"/>
    </source>
</evidence>
<dbReference type="InterPro" id="IPR012133">
    <property type="entry name" value="Alpha-hydoxy_acid_DH_FMN"/>
</dbReference>
<feature type="binding site" evidence="7">
    <location>
        <begin position="129"/>
        <end position="131"/>
    </location>
    <ligand>
        <name>FMN</name>
        <dbReference type="ChEBI" id="CHEBI:58210"/>
    </ligand>
</feature>
<keyword evidence="2 7" id="KW-0285">Flavoprotein</keyword>
<evidence type="ECO:0000256" key="5">
    <source>
        <dbReference type="ARBA" id="ARBA00024042"/>
    </source>
</evidence>
<dbReference type="GO" id="GO:0004459">
    <property type="term" value="F:L-lactate dehydrogenase (NAD+) activity"/>
    <property type="evidence" value="ECO:0007669"/>
    <property type="project" value="TreeGrafter"/>
</dbReference>
<feature type="domain" description="FMN hydroxy acid dehydrogenase" evidence="8">
    <location>
        <begin position="50"/>
        <end position="389"/>
    </location>
</feature>
<evidence type="ECO:0000313" key="9">
    <source>
        <dbReference type="EMBL" id="MBB4279581.1"/>
    </source>
</evidence>
<proteinExistence type="inferred from homology"/>
<feature type="binding site" evidence="7">
    <location>
        <position position="216"/>
    </location>
    <ligand>
        <name>glyoxylate</name>
        <dbReference type="ChEBI" id="CHEBI:36655"/>
    </ligand>
</feature>
<dbReference type="PIRSF" id="PIRSF000138">
    <property type="entry name" value="Al-hdrx_acd_dh"/>
    <property type="match status" value="1"/>
</dbReference>
<name>A0A7W6RVW2_9HYPH</name>
<dbReference type="SUPFAM" id="SSF51395">
    <property type="entry name" value="FMN-linked oxidoreductases"/>
    <property type="match status" value="1"/>
</dbReference>
<comment type="caution">
    <text evidence="9">The sequence shown here is derived from an EMBL/GenBank/DDBJ whole genome shotgun (WGS) entry which is preliminary data.</text>
</comment>
<feature type="binding site" evidence="7">
    <location>
        <position position="287"/>
    </location>
    <ligand>
        <name>glyoxylate</name>
        <dbReference type="ChEBI" id="CHEBI:36655"/>
    </ligand>
</feature>
<gene>
    <name evidence="9" type="ORF">GGE12_007400</name>
</gene>
<dbReference type="Gene3D" id="3.20.20.70">
    <property type="entry name" value="Aldolase class I"/>
    <property type="match status" value="1"/>
</dbReference>
<feature type="binding site" evidence="7">
    <location>
        <position position="260"/>
    </location>
    <ligand>
        <name>glyoxylate</name>
        <dbReference type="ChEBI" id="CHEBI:36655"/>
    </ligand>
</feature>
<dbReference type="PROSITE" id="PS00557">
    <property type="entry name" value="FMN_HYDROXY_ACID_DH_1"/>
    <property type="match status" value="1"/>
</dbReference>
<comment type="cofactor">
    <cofactor evidence="1">
        <name>FMN</name>
        <dbReference type="ChEBI" id="CHEBI:58210"/>
    </cofactor>
</comment>
<keyword evidence="4 9" id="KW-0560">Oxidoreductase</keyword>
<evidence type="ECO:0000256" key="2">
    <source>
        <dbReference type="ARBA" id="ARBA00022630"/>
    </source>
</evidence>
<feature type="binding site" evidence="7">
    <location>
        <position position="179"/>
    </location>
    <ligand>
        <name>FMN</name>
        <dbReference type="ChEBI" id="CHEBI:58210"/>
    </ligand>
</feature>
<dbReference type="CDD" id="cd02809">
    <property type="entry name" value="alpha_hydroxyacid_oxid_FMN"/>
    <property type="match status" value="1"/>
</dbReference>
<feature type="active site" description="Proton acceptor" evidence="6">
    <location>
        <position position="284"/>
    </location>
</feature>
<dbReference type="PANTHER" id="PTHR10578">
    <property type="entry name" value="S -2-HYDROXY-ACID OXIDASE-RELATED"/>
    <property type="match status" value="1"/>
</dbReference>
<evidence type="ECO:0000256" key="7">
    <source>
        <dbReference type="PIRSR" id="PIRSR000138-2"/>
    </source>
</evidence>
<accession>A0A7W6RVW2</accession>
<sequence length="408" mass="43929">MSGHCGCRETTYSAMSQKSGKQVSFNRDFCEIHRRGGVMSAGDEVVGAVSTSSEFESLHEIVEKAHQVLPKEKWDSLIGGAETETTLKRNRVAIDSIAFKPRVLRNVSAVDLSVEYFGRKLRLPLFLAPTGPLNLFGPEGGATVATAAQAFEIGHMLSSGCTPLETVAEVAPSALRMAQLYVRGDDSFVHEYVGRSLACGCAAICLTVDSAVLARRDRDIANRYRIAGLGKRPDQSHQARLDWRTVKLIKDTYEIPLVLKGIATAEDAHIAVDHGVDWIYVSNHGGRQLDHGRGTLDALPEIIDAVAGRAKLMVDGGFCRGSDIIKALAIGVDLVGLGRMQCYALAAGGETAIIRMLELIEDEMLRSMALLGVSAIGELGRSYLHLAAPVTTPSAFSAFPLIDLSRNP</sequence>
<dbReference type="GO" id="GO:0010181">
    <property type="term" value="F:FMN binding"/>
    <property type="evidence" value="ECO:0007669"/>
    <property type="project" value="InterPro"/>
</dbReference>
<reference evidence="9 10" key="1">
    <citation type="submission" date="2020-08" db="EMBL/GenBank/DDBJ databases">
        <title>Genomic Encyclopedia of Type Strains, Phase IV (KMG-V): Genome sequencing to study the core and pangenomes of soil and plant-associated prokaryotes.</title>
        <authorList>
            <person name="Whitman W."/>
        </authorList>
    </citation>
    <scope>NUCLEOTIDE SEQUENCE [LARGE SCALE GENOMIC DNA]</scope>
    <source>
        <strain evidence="9 10">SEMIA 402</strain>
    </source>
</reference>
<dbReference type="Pfam" id="PF01070">
    <property type="entry name" value="FMN_dh"/>
    <property type="match status" value="1"/>
</dbReference>
<organism evidence="9 10">
    <name type="scientific">Rhizobium mongolense</name>
    <dbReference type="NCBI Taxonomy" id="57676"/>
    <lineage>
        <taxon>Bacteria</taxon>
        <taxon>Pseudomonadati</taxon>
        <taxon>Pseudomonadota</taxon>
        <taxon>Alphaproteobacteria</taxon>
        <taxon>Hyphomicrobiales</taxon>
        <taxon>Rhizobiaceae</taxon>
        <taxon>Rhizobium/Agrobacterium group</taxon>
        <taxon>Rhizobium</taxon>
    </lineage>
</organism>
<dbReference type="PANTHER" id="PTHR10578:SF107">
    <property type="entry name" value="2-HYDROXYACID OXIDASE 1"/>
    <property type="match status" value="1"/>
</dbReference>